<dbReference type="Pfam" id="PF00528">
    <property type="entry name" value="BPD_transp_1"/>
    <property type="match status" value="1"/>
</dbReference>
<dbReference type="Gene3D" id="1.10.3720.10">
    <property type="entry name" value="MetI-like"/>
    <property type="match status" value="1"/>
</dbReference>
<keyword evidence="2 6" id="KW-0813">Transport</keyword>
<comment type="similarity">
    <text evidence="6">Belongs to the binding-protein-dependent transport system permease family.</text>
</comment>
<feature type="transmembrane region" description="Helical" evidence="6">
    <location>
        <begin position="7"/>
        <end position="28"/>
    </location>
</feature>
<reference evidence="8 9" key="1">
    <citation type="submission" date="2023-07" db="EMBL/GenBank/DDBJ databases">
        <title>Sorghum-associated microbial communities from plants grown in Nebraska, USA.</title>
        <authorList>
            <person name="Schachtman D."/>
        </authorList>
    </citation>
    <scope>NUCLEOTIDE SEQUENCE [LARGE SCALE GENOMIC DNA]</scope>
    <source>
        <strain evidence="8 9">BE211</strain>
    </source>
</reference>
<dbReference type="SUPFAM" id="SSF161098">
    <property type="entry name" value="MetI-like"/>
    <property type="match status" value="1"/>
</dbReference>
<protein>
    <submittedName>
        <fullName evidence="8">Peptide/nickel transport system permease protein</fullName>
    </submittedName>
</protein>
<proteinExistence type="inferred from homology"/>
<comment type="subcellular location">
    <subcellularLocation>
        <location evidence="6">Cell membrane</location>
        <topology evidence="6">Multi-pass membrane protein</topology>
    </subcellularLocation>
    <subcellularLocation>
        <location evidence="1">Membrane</location>
        <topology evidence="1">Multi-pass membrane protein</topology>
    </subcellularLocation>
</comment>
<keyword evidence="9" id="KW-1185">Reference proteome</keyword>
<sequence length="344" mass="38964">MIRNFKFWLGFSIIAGLIIASFVHEIFFDSQIRQITNLYDDSGTLVDSAPVEPSFKFPLGTDMAGYDISLKVLQGAKYTLLSVIIIGFLRVIAGLIVAIPIAFYLPEKVRNGLEQLLNSFYFIPLTIISVFILSPVLIEQLKLPEKKEYFLYSFTERVGIEIFILTILVVPLLSSLIGNLLISTLQEDFIEGAKVLGASRWRVFRKHVMPHLLPKLVIVWCQQCVQVLIIFAHLGYFKLFFGGTDIDYNPMMADPPTSISNEWSGLVGDYYNLIMAKPFIALGPIMMFAIGIYAFQLMGEGFGQHLQTRYLHIKQVRKKNAAVESKKKARNIKMKFSFLQNKGA</sequence>
<feature type="domain" description="ABC transmembrane type-1" evidence="7">
    <location>
        <begin position="80"/>
        <end position="292"/>
    </location>
</feature>
<evidence type="ECO:0000256" key="6">
    <source>
        <dbReference type="RuleBase" id="RU363032"/>
    </source>
</evidence>
<evidence type="ECO:0000256" key="2">
    <source>
        <dbReference type="ARBA" id="ARBA00022448"/>
    </source>
</evidence>
<evidence type="ECO:0000256" key="1">
    <source>
        <dbReference type="ARBA" id="ARBA00004141"/>
    </source>
</evidence>
<evidence type="ECO:0000256" key="3">
    <source>
        <dbReference type="ARBA" id="ARBA00022692"/>
    </source>
</evidence>
<evidence type="ECO:0000256" key="4">
    <source>
        <dbReference type="ARBA" id="ARBA00022989"/>
    </source>
</evidence>
<feature type="transmembrane region" description="Helical" evidence="6">
    <location>
        <begin position="212"/>
        <end position="234"/>
    </location>
</feature>
<accession>A0ABU1U0Q1</accession>
<dbReference type="RefSeq" id="WP_310258366.1">
    <property type="nucleotide sequence ID" value="NZ_JAVDWA010000003.1"/>
</dbReference>
<evidence type="ECO:0000313" key="8">
    <source>
        <dbReference type="EMBL" id="MDR7072976.1"/>
    </source>
</evidence>
<keyword evidence="3 6" id="KW-0812">Transmembrane</keyword>
<dbReference type="PROSITE" id="PS50928">
    <property type="entry name" value="ABC_TM1"/>
    <property type="match status" value="1"/>
</dbReference>
<dbReference type="PANTHER" id="PTHR43839">
    <property type="entry name" value="OPPC IN A BINDING PROTEIN-DEPENDENT TRANSPORT SYSTEM"/>
    <property type="match status" value="1"/>
</dbReference>
<gene>
    <name evidence="8" type="ORF">J2X07_001962</name>
</gene>
<evidence type="ECO:0000313" key="9">
    <source>
        <dbReference type="Proteomes" id="UP001258181"/>
    </source>
</evidence>
<dbReference type="InterPro" id="IPR035906">
    <property type="entry name" value="MetI-like_sf"/>
</dbReference>
<keyword evidence="4 6" id="KW-1133">Transmembrane helix</keyword>
<comment type="caution">
    <text evidence="8">The sequence shown here is derived from an EMBL/GenBank/DDBJ whole genome shotgun (WGS) entry which is preliminary data.</text>
</comment>
<evidence type="ECO:0000256" key="5">
    <source>
        <dbReference type="ARBA" id="ARBA00023136"/>
    </source>
</evidence>
<feature type="transmembrane region" description="Helical" evidence="6">
    <location>
        <begin position="158"/>
        <end position="182"/>
    </location>
</feature>
<feature type="transmembrane region" description="Helical" evidence="6">
    <location>
        <begin position="80"/>
        <end position="105"/>
    </location>
</feature>
<feature type="transmembrane region" description="Helical" evidence="6">
    <location>
        <begin position="270"/>
        <end position="295"/>
    </location>
</feature>
<keyword evidence="5 6" id="KW-0472">Membrane</keyword>
<dbReference type="CDD" id="cd06261">
    <property type="entry name" value="TM_PBP2"/>
    <property type="match status" value="1"/>
</dbReference>
<organism evidence="8 9">
    <name type="scientific">Fictibacillus barbaricus</name>
    <dbReference type="NCBI Taxonomy" id="182136"/>
    <lineage>
        <taxon>Bacteria</taxon>
        <taxon>Bacillati</taxon>
        <taxon>Bacillota</taxon>
        <taxon>Bacilli</taxon>
        <taxon>Bacillales</taxon>
        <taxon>Fictibacillaceae</taxon>
        <taxon>Fictibacillus</taxon>
    </lineage>
</organism>
<feature type="transmembrane region" description="Helical" evidence="6">
    <location>
        <begin position="117"/>
        <end position="138"/>
    </location>
</feature>
<name>A0ABU1U0Q1_9BACL</name>
<dbReference type="PANTHER" id="PTHR43839:SF3">
    <property type="entry name" value="OLIGOPEPTIDE ABC TRANSPORTER, PERMEASE PROTEIN"/>
    <property type="match status" value="1"/>
</dbReference>
<dbReference type="InterPro" id="IPR000515">
    <property type="entry name" value="MetI-like"/>
</dbReference>
<dbReference type="Proteomes" id="UP001258181">
    <property type="component" value="Unassembled WGS sequence"/>
</dbReference>
<dbReference type="EMBL" id="JAVDWA010000003">
    <property type="protein sequence ID" value="MDR7072976.1"/>
    <property type="molecule type" value="Genomic_DNA"/>
</dbReference>
<evidence type="ECO:0000259" key="7">
    <source>
        <dbReference type="PROSITE" id="PS50928"/>
    </source>
</evidence>